<dbReference type="EMBL" id="PYMA01000013">
    <property type="protein sequence ID" value="PSW18115.1"/>
    <property type="molecule type" value="Genomic_DNA"/>
</dbReference>
<dbReference type="AlphaFoldDB" id="A0A2T3NPB7"/>
<organism evidence="1 2">
    <name type="scientific">Photobacterium sanctipauli</name>
    <dbReference type="NCBI Taxonomy" id="1342794"/>
    <lineage>
        <taxon>Bacteria</taxon>
        <taxon>Pseudomonadati</taxon>
        <taxon>Pseudomonadota</taxon>
        <taxon>Gammaproteobacteria</taxon>
        <taxon>Vibrionales</taxon>
        <taxon>Vibrionaceae</taxon>
        <taxon>Photobacterium</taxon>
    </lineage>
</organism>
<dbReference type="SUPFAM" id="SSF55008">
    <property type="entry name" value="HMA, heavy metal-associated domain"/>
    <property type="match status" value="1"/>
</dbReference>
<evidence type="ECO:0000313" key="2">
    <source>
        <dbReference type="Proteomes" id="UP000241771"/>
    </source>
</evidence>
<accession>A0A2T3NPB7</accession>
<comment type="caution">
    <text evidence="1">The sequence shown here is derived from an EMBL/GenBank/DDBJ whole genome shotgun (WGS) entry which is preliminary data.</text>
</comment>
<name>A0A2T3NPB7_9GAMM</name>
<keyword evidence="2" id="KW-1185">Reference proteome</keyword>
<reference evidence="1 2" key="1">
    <citation type="submission" date="2018-01" db="EMBL/GenBank/DDBJ databases">
        <title>Whole genome sequencing of Histamine producing bacteria.</title>
        <authorList>
            <person name="Butler K."/>
        </authorList>
    </citation>
    <scope>NUCLEOTIDE SEQUENCE [LARGE SCALE GENOMIC DNA]</scope>
    <source>
        <strain evidence="1 2">DSM 100436</strain>
    </source>
</reference>
<protein>
    <submittedName>
        <fullName evidence="1">Uncharacterized protein</fullName>
    </submittedName>
</protein>
<gene>
    <name evidence="1" type="ORF">C9I98_18220</name>
</gene>
<dbReference type="Pfam" id="PF19991">
    <property type="entry name" value="HMA_2"/>
    <property type="match status" value="1"/>
</dbReference>
<dbReference type="InterPro" id="IPR036163">
    <property type="entry name" value="HMA_dom_sf"/>
</dbReference>
<sequence>MASLNRNEIEQALLKIPALKHYKINNATGSLLVEYDATLIKPQLLEALFSRSDQEAKQACYALSAYLAL</sequence>
<proteinExistence type="predicted"/>
<dbReference type="Proteomes" id="UP000241771">
    <property type="component" value="Unassembled WGS sequence"/>
</dbReference>
<evidence type="ECO:0000313" key="1">
    <source>
        <dbReference type="EMBL" id="PSW18115.1"/>
    </source>
</evidence>
<dbReference type="GO" id="GO:0046872">
    <property type="term" value="F:metal ion binding"/>
    <property type="evidence" value="ECO:0007669"/>
    <property type="project" value="InterPro"/>
</dbReference>